<keyword evidence="2" id="KW-0378">Hydrolase</keyword>
<dbReference type="GO" id="GO:0005737">
    <property type="term" value="C:cytoplasm"/>
    <property type="evidence" value="ECO:0007669"/>
    <property type="project" value="TreeGrafter"/>
</dbReference>
<evidence type="ECO:0000313" key="3">
    <source>
        <dbReference type="EMBL" id="KAF5182762.1"/>
    </source>
</evidence>
<proteinExistence type="predicted"/>
<dbReference type="PANTHER" id="PTHR13620">
    <property type="entry name" value="3-5 EXONUCLEASE"/>
    <property type="match status" value="1"/>
</dbReference>
<evidence type="ECO:0000256" key="1">
    <source>
        <dbReference type="ARBA" id="ARBA00022722"/>
    </source>
</evidence>
<keyword evidence="4" id="KW-1185">Reference proteome</keyword>
<sequence>MKHNGMLKEFLSNPLITFVGVGIDEIVEKFEKETNFKFAKTMDLRKLAGQALRKYGLWNYSLEGLADLVLGYHMVVEKPKKIKWIDGNKRSQGNRACGSFCVEKVMYSTVDAFLSYEIGAVCMKMIRGNIDRQSSSKRSLSS</sequence>
<evidence type="ECO:0000256" key="2">
    <source>
        <dbReference type="ARBA" id="ARBA00022801"/>
    </source>
</evidence>
<dbReference type="InterPro" id="IPR012337">
    <property type="entry name" value="RNaseH-like_sf"/>
</dbReference>
<dbReference type="GO" id="GO:0005634">
    <property type="term" value="C:nucleus"/>
    <property type="evidence" value="ECO:0007669"/>
    <property type="project" value="TreeGrafter"/>
</dbReference>
<dbReference type="PANTHER" id="PTHR13620:SF80">
    <property type="entry name" value="3'-5' EXONUCLEASE DOMAIN-CONTAINING PROTEIN"/>
    <property type="match status" value="1"/>
</dbReference>
<keyword evidence="1" id="KW-0540">Nuclease</keyword>
<organism evidence="3 4">
    <name type="scientific">Thalictrum thalictroides</name>
    <name type="common">Rue-anemone</name>
    <name type="synonym">Anemone thalictroides</name>
    <dbReference type="NCBI Taxonomy" id="46969"/>
    <lineage>
        <taxon>Eukaryota</taxon>
        <taxon>Viridiplantae</taxon>
        <taxon>Streptophyta</taxon>
        <taxon>Embryophyta</taxon>
        <taxon>Tracheophyta</taxon>
        <taxon>Spermatophyta</taxon>
        <taxon>Magnoliopsida</taxon>
        <taxon>Ranunculales</taxon>
        <taxon>Ranunculaceae</taxon>
        <taxon>Thalictroideae</taxon>
        <taxon>Thalictrum</taxon>
    </lineage>
</organism>
<dbReference type="Proteomes" id="UP000554482">
    <property type="component" value="Unassembled WGS sequence"/>
</dbReference>
<dbReference type="InterPro" id="IPR051132">
    <property type="entry name" value="3-5_Exonuclease_domain"/>
</dbReference>
<dbReference type="EMBL" id="JABWDY010034318">
    <property type="protein sequence ID" value="KAF5182762.1"/>
    <property type="molecule type" value="Genomic_DNA"/>
</dbReference>
<dbReference type="OrthoDB" id="1651883at2759"/>
<dbReference type="SUPFAM" id="SSF53098">
    <property type="entry name" value="Ribonuclease H-like"/>
    <property type="match status" value="1"/>
</dbReference>
<accession>A0A7J6VEK3</accession>
<gene>
    <name evidence="3" type="ORF">FRX31_027653</name>
</gene>
<name>A0A7J6VEK3_THATH</name>
<dbReference type="InterPro" id="IPR036397">
    <property type="entry name" value="RNaseH_sf"/>
</dbReference>
<comment type="caution">
    <text evidence="3">The sequence shown here is derived from an EMBL/GenBank/DDBJ whole genome shotgun (WGS) entry which is preliminary data.</text>
</comment>
<dbReference type="Gene3D" id="3.30.420.10">
    <property type="entry name" value="Ribonuclease H-like superfamily/Ribonuclease H"/>
    <property type="match status" value="1"/>
</dbReference>
<protein>
    <submittedName>
        <fullName evidence="3">Uncharacterized protein</fullName>
    </submittedName>
</protein>
<dbReference type="AlphaFoldDB" id="A0A7J6VEK3"/>
<evidence type="ECO:0000313" key="4">
    <source>
        <dbReference type="Proteomes" id="UP000554482"/>
    </source>
</evidence>
<reference evidence="3 4" key="1">
    <citation type="submission" date="2020-06" db="EMBL/GenBank/DDBJ databases">
        <title>Transcriptomic and genomic resources for Thalictrum thalictroides and T. hernandezii: Facilitating candidate gene discovery in an emerging model plant lineage.</title>
        <authorList>
            <person name="Arias T."/>
            <person name="Riano-Pachon D.M."/>
            <person name="Di Stilio V.S."/>
        </authorList>
    </citation>
    <scope>NUCLEOTIDE SEQUENCE [LARGE SCALE GENOMIC DNA]</scope>
    <source>
        <strain evidence="4">cv. WT478/WT964</strain>
        <tissue evidence="3">Leaves</tissue>
    </source>
</reference>
<dbReference type="GO" id="GO:0003676">
    <property type="term" value="F:nucleic acid binding"/>
    <property type="evidence" value="ECO:0007669"/>
    <property type="project" value="InterPro"/>
</dbReference>
<dbReference type="GO" id="GO:0008408">
    <property type="term" value="F:3'-5' exonuclease activity"/>
    <property type="evidence" value="ECO:0007669"/>
    <property type="project" value="TreeGrafter"/>
</dbReference>